<evidence type="ECO:0000256" key="11">
    <source>
        <dbReference type="ARBA" id="ARBA00022525"/>
    </source>
</evidence>
<dbReference type="InterPro" id="IPR008532">
    <property type="entry name" value="NFACT_RNA-bd"/>
</dbReference>
<feature type="coiled-coil region" evidence="22">
    <location>
        <begin position="528"/>
        <end position="569"/>
    </location>
</feature>
<evidence type="ECO:0000256" key="16">
    <source>
        <dbReference type="ARBA" id="ARBA00023136"/>
    </source>
</evidence>
<feature type="coiled-coil region" evidence="22">
    <location>
        <begin position="267"/>
        <end position="301"/>
    </location>
</feature>
<evidence type="ECO:0000256" key="14">
    <source>
        <dbReference type="ARBA" id="ARBA00022843"/>
    </source>
</evidence>
<dbReference type="SMART" id="SM00030">
    <property type="entry name" value="CLb"/>
    <property type="match status" value="1"/>
</dbReference>
<keyword evidence="18" id="KW-0325">Glycoprotein</keyword>
<evidence type="ECO:0000256" key="6">
    <source>
        <dbReference type="ARBA" id="ARBA00004556"/>
    </source>
</evidence>
<evidence type="ECO:0000256" key="13">
    <source>
        <dbReference type="ARBA" id="ARBA00022824"/>
    </source>
</evidence>
<evidence type="ECO:0000256" key="22">
    <source>
        <dbReference type="SAM" id="Coils"/>
    </source>
</evidence>
<evidence type="ECO:0000256" key="9">
    <source>
        <dbReference type="ARBA" id="ARBA00020334"/>
    </source>
</evidence>
<dbReference type="Pfam" id="PF01093">
    <property type="entry name" value="Clusterin"/>
    <property type="match status" value="1"/>
</dbReference>
<accession>A0ABP0A5H1</accession>
<dbReference type="InterPro" id="IPR000753">
    <property type="entry name" value="Clusterin-like"/>
</dbReference>
<evidence type="ECO:0000256" key="12">
    <source>
        <dbReference type="ARBA" id="ARBA00022729"/>
    </source>
</evidence>
<comment type="subcellular location">
    <subcellularLocation>
        <location evidence="5">Cytoplasm</location>
        <location evidence="5">Cytosol</location>
    </subcellularLocation>
    <subcellularLocation>
        <location evidence="6">Cytoplasm</location>
        <location evidence="6">Perinuclear region</location>
    </subcellularLocation>
    <subcellularLocation>
        <location evidence="3">Cytoplasmic vesicle</location>
        <location evidence="3">Secretory vesicle</location>
        <location evidence="3">Chromaffin granule</location>
    </subcellularLocation>
    <subcellularLocation>
        <location evidence="2">Endoplasmic reticulum</location>
    </subcellularLocation>
    <subcellularLocation>
        <location evidence="4">Mitochondrion membrane</location>
        <topology evidence="4">Peripheral membrane protein</topology>
        <orientation evidence="4">Cytoplasmic side</orientation>
    </subcellularLocation>
    <subcellularLocation>
        <location evidence="1">Nucleus</location>
    </subcellularLocation>
    <subcellularLocation>
        <location evidence="7">Secreted</location>
    </subcellularLocation>
</comment>
<evidence type="ECO:0000259" key="24">
    <source>
        <dbReference type="SMART" id="SM00030"/>
    </source>
</evidence>
<dbReference type="InterPro" id="IPR016015">
    <property type="entry name" value="Clusterin_C"/>
</dbReference>
<evidence type="ECO:0000313" key="27">
    <source>
        <dbReference type="Proteomes" id="UP001314169"/>
    </source>
</evidence>
<evidence type="ECO:0000313" key="26">
    <source>
        <dbReference type="EMBL" id="CAK6445756.1"/>
    </source>
</evidence>
<dbReference type="PROSITE" id="PS00492">
    <property type="entry name" value="CLUSTERIN_1"/>
    <property type="match status" value="1"/>
</dbReference>
<evidence type="ECO:0000256" key="19">
    <source>
        <dbReference type="ARBA" id="ARBA00023186"/>
    </source>
</evidence>
<keyword evidence="20" id="KW-0539">Nucleus</keyword>
<keyword evidence="14" id="KW-0832">Ubl conjugation</keyword>
<feature type="domain" description="Clusterin C-terminal" evidence="25">
    <location>
        <begin position="432"/>
        <end position="648"/>
    </location>
</feature>
<feature type="domain" description="Clusterin N-terminal" evidence="24">
    <location>
        <begin position="230"/>
        <end position="431"/>
    </location>
</feature>
<evidence type="ECO:0000259" key="25">
    <source>
        <dbReference type="SMART" id="SM00035"/>
    </source>
</evidence>
<dbReference type="EMBL" id="OY882862">
    <property type="protein sequence ID" value="CAK6445756.1"/>
    <property type="molecule type" value="Genomic_DNA"/>
</dbReference>
<keyword evidence="15" id="KW-0496">Mitochondrion</keyword>
<evidence type="ECO:0000256" key="20">
    <source>
        <dbReference type="ARBA" id="ARBA00023242"/>
    </source>
</evidence>
<evidence type="ECO:0000256" key="15">
    <source>
        <dbReference type="ARBA" id="ARBA00023128"/>
    </source>
</evidence>
<keyword evidence="22" id="KW-0175">Coiled coil</keyword>
<evidence type="ECO:0000256" key="17">
    <source>
        <dbReference type="ARBA" id="ARBA00023157"/>
    </source>
</evidence>
<evidence type="ECO:0000256" key="7">
    <source>
        <dbReference type="ARBA" id="ARBA00004613"/>
    </source>
</evidence>
<keyword evidence="11" id="KW-0964">Secreted</keyword>
<protein>
    <recommendedName>
        <fullName evidence="9">Clusterin</fullName>
    </recommendedName>
</protein>
<sequence length="654" mass="75870">MVFYFTSSVNSSAYTIYMGKDKYENEDLIKYGWPEDIWFHVDKLSSAHVYLRLHKGENIEDIPKEVLMDCAHLVKANSIQGCKMNNVNVVYTPWSNLKKTADMDVGQIGFHRQKDVKIVTVEKKVNEILNRLEKTKAERFPDLAAEKECRDREERNEKKAQIQEMKRREKEEMKKKREMDELRSYSSLMKAENMSSNQACGESGIGGKMKTLMLLVGLLMTWEHGQVLGAPAVSEQELQEMSTEGSKYVNKEIKNAFKEVKHIKSLIDHTNDERKSLLLSLEEAKKKKEDALTDTRDTEMKLKASQEVCNDTMMSLWEECKPCLKQTCMKFYARVCRSSSGLVGHQLEEFLNQSSPFYLWMNGDRIDSLLENDRQQTHVLDSMEDRFQRVSSIMDELFHNRFFNRELLDPFHFSSFGSSQRRPFPKTRFARNIMSFPMFGVSNIHDMFQPFFDMIHQAQQAMDGQFQGSLFDFPMVEFPEENNDNRTICKEIRHNSTGCLKMKDQCAKCQEILSVDCSGSNPTQSLLREELNSSLELAEKLSRQYEELLRSYQQKMLNTSALIKQLNEQFSWVSQLANLTQREDQDYALHVTTVASHSSDPSVPYGIRKVILTLFNSDPITVNVPEEVSMHNSKFMETVAEKALLEYRQNAQEK</sequence>
<evidence type="ECO:0000256" key="2">
    <source>
        <dbReference type="ARBA" id="ARBA00004240"/>
    </source>
</evidence>
<evidence type="ECO:0000256" key="1">
    <source>
        <dbReference type="ARBA" id="ARBA00004123"/>
    </source>
</evidence>
<name>A0ABP0A5H1_PIPNA</name>
<evidence type="ECO:0000256" key="23">
    <source>
        <dbReference type="SAM" id="MobiDB-lite"/>
    </source>
</evidence>
<evidence type="ECO:0000256" key="3">
    <source>
        <dbReference type="ARBA" id="ARBA00004248"/>
    </source>
</evidence>
<evidence type="ECO:0000256" key="18">
    <source>
        <dbReference type="ARBA" id="ARBA00023180"/>
    </source>
</evidence>
<keyword evidence="13" id="KW-0256">Endoplasmic reticulum</keyword>
<dbReference type="Proteomes" id="UP001314169">
    <property type="component" value="Chromosome 5"/>
</dbReference>
<dbReference type="Pfam" id="PF05670">
    <property type="entry name" value="NFACT-R_1"/>
    <property type="match status" value="1"/>
</dbReference>
<evidence type="ECO:0000256" key="5">
    <source>
        <dbReference type="ARBA" id="ARBA00004514"/>
    </source>
</evidence>
<dbReference type="InterPro" id="IPR033986">
    <property type="entry name" value="Clusterin_CS"/>
</dbReference>
<dbReference type="PANTHER" id="PTHR10970:SF1">
    <property type="entry name" value="CLUSTERIN"/>
    <property type="match status" value="1"/>
</dbReference>
<evidence type="ECO:0000256" key="4">
    <source>
        <dbReference type="ARBA" id="ARBA00004346"/>
    </source>
</evidence>
<gene>
    <name evidence="26" type="ORF">MPIPNATIZW_LOCUS14062</name>
</gene>
<keyword evidence="16" id="KW-0472">Membrane</keyword>
<dbReference type="SMART" id="SM00035">
    <property type="entry name" value="CLa"/>
    <property type="match status" value="1"/>
</dbReference>
<reference evidence="26" key="1">
    <citation type="submission" date="2023-12" db="EMBL/GenBank/DDBJ databases">
        <authorList>
            <person name="Brown T."/>
        </authorList>
    </citation>
    <scope>NUCLEOTIDE SEQUENCE</scope>
</reference>
<dbReference type="InterPro" id="IPR016014">
    <property type="entry name" value="Clusterin_N"/>
</dbReference>
<evidence type="ECO:0000256" key="10">
    <source>
        <dbReference type="ARBA" id="ARBA00022490"/>
    </source>
</evidence>
<keyword evidence="27" id="KW-1185">Reference proteome</keyword>
<proteinExistence type="inferred from homology"/>
<evidence type="ECO:0000256" key="21">
    <source>
        <dbReference type="ARBA" id="ARBA00023329"/>
    </source>
</evidence>
<organism evidence="26 27">
    <name type="scientific">Pipistrellus nathusii</name>
    <name type="common">Nathusius' pipistrelle</name>
    <dbReference type="NCBI Taxonomy" id="59473"/>
    <lineage>
        <taxon>Eukaryota</taxon>
        <taxon>Metazoa</taxon>
        <taxon>Chordata</taxon>
        <taxon>Craniata</taxon>
        <taxon>Vertebrata</taxon>
        <taxon>Euteleostomi</taxon>
        <taxon>Mammalia</taxon>
        <taxon>Eutheria</taxon>
        <taxon>Laurasiatheria</taxon>
        <taxon>Chiroptera</taxon>
        <taxon>Yangochiroptera</taxon>
        <taxon>Vespertilionidae</taxon>
        <taxon>Pipistrellus</taxon>
    </lineage>
</organism>
<evidence type="ECO:0000256" key="8">
    <source>
        <dbReference type="ARBA" id="ARBA00010069"/>
    </source>
</evidence>
<comment type="similarity">
    <text evidence="8">Belongs to the clusterin family.</text>
</comment>
<keyword evidence="19" id="KW-0143">Chaperone</keyword>
<keyword evidence="12" id="KW-0732">Signal</keyword>
<keyword evidence="21" id="KW-0968">Cytoplasmic vesicle</keyword>
<keyword evidence="17" id="KW-1015">Disulfide bond</keyword>
<dbReference type="PANTHER" id="PTHR10970">
    <property type="entry name" value="CLUSTERIN"/>
    <property type="match status" value="1"/>
</dbReference>
<keyword evidence="10" id="KW-0963">Cytoplasm</keyword>
<feature type="region of interest" description="Disordered" evidence="23">
    <location>
        <begin position="149"/>
        <end position="181"/>
    </location>
</feature>